<organism evidence="3 4">
    <name type="scientific">Jeotgalicoccus halotolerans</name>
    <dbReference type="NCBI Taxonomy" id="157227"/>
    <lineage>
        <taxon>Bacteria</taxon>
        <taxon>Bacillati</taxon>
        <taxon>Bacillota</taxon>
        <taxon>Bacilli</taxon>
        <taxon>Bacillales</taxon>
        <taxon>Staphylococcaceae</taxon>
        <taxon>Jeotgalicoccus</taxon>
    </lineage>
</organism>
<protein>
    <submittedName>
        <fullName evidence="3">Nucleoside recognition membrane protein YjiH</fullName>
    </submittedName>
</protein>
<evidence type="ECO:0000256" key="1">
    <source>
        <dbReference type="SAM" id="Phobius"/>
    </source>
</evidence>
<evidence type="ECO:0000313" key="4">
    <source>
        <dbReference type="Proteomes" id="UP000257076"/>
    </source>
</evidence>
<proteinExistence type="predicted"/>
<dbReference type="InterPro" id="IPR011642">
    <property type="entry name" value="Gate_dom"/>
</dbReference>
<accession>A0A3E0AUF2</accession>
<feature type="transmembrane region" description="Helical" evidence="1">
    <location>
        <begin position="58"/>
        <end position="75"/>
    </location>
</feature>
<keyword evidence="1" id="KW-1133">Transmembrane helix</keyword>
<keyword evidence="1" id="KW-0812">Transmembrane</keyword>
<gene>
    <name evidence="3" type="ORF">DFR63_1769</name>
</gene>
<dbReference type="AlphaFoldDB" id="A0A3E0AUF2"/>
<comment type="caution">
    <text evidence="3">The sequence shown here is derived from an EMBL/GenBank/DDBJ whole genome shotgun (WGS) entry which is preliminary data.</text>
</comment>
<evidence type="ECO:0000259" key="2">
    <source>
        <dbReference type="Pfam" id="PF07670"/>
    </source>
</evidence>
<feature type="transmembrane region" description="Helical" evidence="1">
    <location>
        <begin position="230"/>
        <end position="251"/>
    </location>
</feature>
<dbReference type="Proteomes" id="UP000257076">
    <property type="component" value="Unassembled WGS sequence"/>
</dbReference>
<dbReference type="Pfam" id="PF07670">
    <property type="entry name" value="Gate"/>
    <property type="match status" value="1"/>
</dbReference>
<dbReference type="EMBL" id="QUMW01000013">
    <property type="protein sequence ID" value="REG23397.1"/>
    <property type="molecule type" value="Genomic_DNA"/>
</dbReference>
<feature type="transmembrane region" description="Helical" evidence="1">
    <location>
        <begin position="416"/>
        <end position="437"/>
    </location>
</feature>
<feature type="domain" description="Nucleoside transporter/FeoB GTPase Gate" evidence="2">
    <location>
        <begin position="127"/>
        <end position="224"/>
    </location>
</feature>
<evidence type="ECO:0000313" key="3">
    <source>
        <dbReference type="EMBL" id="REG23397.1"/>
    </source>
</evidence>
<keyword evidence="4" id="KW-1185">Reference proteome</keyword>
<feature type="transmembrane region" description="Helical" evidence="1">
    <location>
        <begin position="383"/>
        <end position="404"/>
    </location>
</feature>
<dbReference type="RefSeq" id="WP_115885558.1">
    <property type="nucleotide sequence ID" value="NZ_QUMW01000013.1"/>
</dbReference>
<feature type="transmembrane region" description="Helical" evidence="1">
    <location>
        <begin position="317"/>
        <end position="341"/>
    </location>
</feature>
<sequence>MVSRNEMRREKGFKIWRFFVFSALGLFLFFVPVTMSGTRSIMLDHIVTVIHSIFGENIQYYTLAVVFAGTLIPFLTKTWKKSAFNILFTIFKVLGLVIGVMVVFNIGPAFVLDGNMGPFLYYSLAINLSLLIPLGGAALGLILGYGFLVFVGVLLEPVMRKLFKTPGRSAMDAMASLVGSYSVGLLITNRTYEEGLYNKKEGLIIATGFSTVSVTIMVVVARTLDLMDHWVLFFIIVMLVTFLVTALTAYLPPIRNEKEIYFNDKNSITEEDYEGNILEYAWYKAKQQSHNARPLREDIWTNFLEAMKMTASVVPSVLSIGLLGLIIAEYTDVITWISYVYYPILYMFPLENVPLIAEAVTISIVEMFLPSLLAAEADIVTRFIVGVTSISAVVFLSGLVPAVLSTSLNLQVWKLIAVWFIRTVLSLLIVIPIALLIF</sequence>
<name>A0A3E0AUF2_9STAP</name>
<feature type="transmembrane region" description="Helical" evidence="1">
    <location>
        <begin position="353"/>
        <end position="374"/>
    </location>
</feature>
<keyword evidence="1" id="KW-0472">Membrane</keyword>
<feature type="transmembrane region" description="Helical" evidence="1">
    <location>
        <begin position="130"/>
        <end position="155"/>
    </location>
</feature>
<feature type="transmembrane region" description="Helical" evidence="1">
    <location>
        <begin position="203"/>
        <end position="224"/>
    </location>
</feature>
<feature type="transmembrane region" description="Helical" evidence="1">
    <location>
        <begin position="87"/>
        <end position="110"/>
    </location>
</feature>
<dbReference type="OrthoDB" id="1633380at2"/>
<reference evidence="3 4" key="1">
    <citation type="submission" date="2018-08" db="EMBL/GenBank/DDBJ databases">
        <title>Genomic Encyclopedia of Type Strains, Phase IV (KMG-IV): sequencing the most valuable type-strain genomes for metagenomic binning, comparative biology and taxonomic classification.</title>
        <authorList>
            <person name="Goeker M."/>
        </authorList>
    </citation>
    <scope>NUCLEOTIDE SEQUENCE [LARGE SCALE GENOMIC DNA]</scope>
    <source>
        <strain evidence="3 4">DSM 17274</strain>
    </source>
</reference>
<feature type="transmembrane region" description="Helical" evidence="1">
    <location>
        <begin position="15"/>
        <end position="38"/>
    </location>
</feature>